<evidence type="ECO:0000256" key="1">
    <source>
        <dbReference type="SAM" id="MobiDB-lite"/>
    </source>
</evidence>
<feature type="compositionally biased region" description="Polar residues" evidence="1">
    <location>
        <begin position="1"/>
        <end position="10"/>
    </location>
</feature>
<proteinExistence type="predicted"/>
<sequence length="286" mass="32450">MALLRSTSKAQGRDYPPEHVSDEGEVIEFRNGKPETLYAKATRELAAFKFELYETAAADPKLTDAAVRAIVAMARYVTVDERTLKPTVAYLSNISMMAEAGIRSKTTVGNIRRLMIELKYWVDVGQTSDGCRLYRIENPRRDAVQMHIREAREKLREEDTIRKENERRRNADRKAGRVPKTVTPQALEGAKIWDDRVPISDPNYLRAYLGDFSSEGKTNPISEVFSDLGRECPFPVPRTEEEAVNLLVSLFDGKENRPGLINYFRTKLMSGNLTPADIEKHREAVA</sequence>
<keyword evidence="3" id="KW-1185">Reference proteome</keyword>
<accession>A0A1R3VBU4</accession>
<feature type="compositionally biased region" description="Basic and acidic residues" evidence="1">
    <location>
        <begin position="11"/>
        <end position="22"/>
    </location>
</feature>
<evidence type="ECO:0000313" key="2">
    <source>
        <dbReference type="EMBL" id="SIT56251.1"/>
    </source>
</evidence>
<protein>
    <submittedName>
        <fullName evidence="2">Uncharacterized protein</fullName>
    </submittedName>
</protein>
<dbReference type="Proteomes" id="UP000188388">
    <property type="component" value="Unassembled WGS sequence"/>
</dbReference>
<dbReference type="EMBL" id="FTPD01000020">
    <property type="protein sequence ID" value="SIT56251.1"/>
    <property type="molecule type" value="Genomic_DNA"/>
</dbReference>
<organism evidence="2 3">
    <name type="scientific">Mesorhizobium prunaredense</name>
    <dbReference type="NCBI Taxonomy" id="1631249"/>
    <lineage>
        <taxon>Bacteria</taxon>
        <taxon>Pseudomonadati</taxon>
        <taxon>Pseudomonadota</taxon>
        <taxon>Alphaproteobacteria</taxon>
        <taxon>Hyphomicrobiales</taxon>
        <taxon>Phyllobacteriaceae</taxon>
        <taxon>Mesorhizobium</taxon>
    </lineage>
</organism>
<name>A0A1R3VBU4_9HYPH</name>
<evidence type="ECO:0000313" key="3">
    <source>
        <dbReference type="Proteomes" id="UP000188388"/>
    </source>
</evidence>
<gene>
    <name evidence="2" type="ORF">BQ8794_270078</name>
</gene>
<dbReference type="AlphaFoldDB" id="A0A1R3VBU4"/>
<dbReference type="STRING" id="1631249.BQ8794_270078"/>
<feature type="region of interest" description="Disordered" evidence="1">
    <location>
        <begin position="1"/>
        <end position="22"/>
    </location>
</feature>
<reference evidence="3" key="1">
    <citation type="submission" date="2017-01" db="EMBL/GenBank/DDBJ databases">
        <authorList>
            <person name="Brunel B."/>
        </authorList>
    </citation>
    <scope>NUCLEOTIDE SEQUENCE [LARGE SCALE GENOMIC DNA]</scope>
</reference>
<dbReference type="RefSeq" id="WP_077379294.1">
    <property type="nucleotide sequence ID" value="NZ_FTPD01000020.1"/>
</dbReference>